<dbReference type="EMBL" id="PGCJ01000014">
    <property type="protein sequence ID" value="PLW57100.1"/>
    <property type="molecule type" value="Genomic_DNA"/>
</dbReference>
<feature type="compositionally biased region" description="Basic and acidic residues" evidence="1">
    <location>
        <begin position="534"/>
        <end position="544"/>
    </location>
</feature>
<evidence type="ECO:0000256" key="2">
    <source>
        <dbReference type="SAM" id="SignalP"/>
    </source>
</evidence>
<evidence type="ECO:0000313" key="3">
    <source>
        <dbReference type="EMBL" id="PLW57100.1"/>
    </source>
</evidence>
<dbReference type="Proteomes" id="UP000235388">
    <property type="component" value="Unassembled WGS sequence"/>
</dbReference>
<feature type="region of interest" description="Disordered" evidence="1">
    <location>
        <begin position="669"/>
        <end position="690"/>
    </location>
</feature>
<feature type="compositionally biased region" description="Polar residues" evidence="1">
    <location>
        <begin position="547"/>
        <end position="584"/>
    </location>
</feature>
<evidence type="ECO:0000313" key="4">
    <source>
        <dbReference type="Proteomes" id="UP000235388"/>
    </source>
</evidence>
<keyword evidence="2" id="KW-0732">Signal</keyword>
<feature type="compositionally biased region" description="Basic and acidic residues" evidence="1">
    <location>
        <begin position="152"/>
        <end position="166"/>
    </location>
</feature>
<feature type="compositionally biased region" description="Basic and acidic residues" evidence="1">
    <location>
        <begin position="243"/>
        <end position="261"/>
    </location>
</feature>
<feature type="region of interest" description="Disordered" evidence="1">
    <location>
        <begin position="515"/>
        <end position="601"/>
    </location>
</feature>
<feature type="region of interest" description="Disordered" evidence="1">
    <location>
        <begin position="735"/>
        <end position="776"/>
    </location>
</feature>
<proteinExistence type="predicted"/>
<name>A0A2N5W4G9_9BASI</name>
<feature type="compositionally biased region" description="Basic and acidic residues" evidence="1">
    <location>
        <begin position="388"/>
        <end position="402"/>
    </location>
</feature>
<feature type="region of interest" description="Disordered" evidence="1">
    <location>
        <begin position="131"/>
        <end position="166"/>
    </location>
</feature>
<keyword evidence="4" id="KW-1185">Reference proteome</keyword>
<feature type="compositionally biased region" description="Basic residues" evidence="1">
    <location>
        <begin position="669"/>
        <end position="678"/>
    </location>
</feature>
<gene>
    <name evidence="3" type="ORF">PCANC_01871</name>
</gene>
<feature type="compositionally biased region" description="Low complexity" evidence="1">
    <location>
        <begin position="224"/>
        <end position="241"/>
    </location>
</feature>
<dbReference type="AlphaFoldDB" id="A0A2N5W4G9"/>
<feature type="region of interest" description="Disordered" evidence="1">
    <location>
        <begin position="190"/>
        <end position="356"/>
    </location>
</feature>
<feature type="region of interest" description="Disordered" evidence="1">
    <location>
        <begin position="371"/>
        <end position="418"/>
    </location>
</feature>
<reference evidence="3 4" key="1">
    <citation type="submission" date="2017-11" db="EMBL/GenBank/DDBJ databases">
        <title>De novo assembly and phasing of dikaryotic genomes from two isolates of Puccinia coronata f. sp. avenae, the causal agent of oat crown rust.</title>
        <authorList>
            <person name="Miller M.E."/>
            <person name="Zhang Y."/>
            <person name="Omidvar V."/>
            <person name="Sperschneider J."/>
            <person name="Schwessinger B."/>
            <person name="Raley C."/>
            <person name="Palmer J.M."/>
            <person name="Garnica D."/>
            <person name="Upadhyaya N."/>
            <person name="Rathjen J."/>
            <person name="Taylor J.M."/>
            <person name="Park R.F."/>
            <person name="Dodds P.N."/>
            <person name="Hirsch C.D."/>
            <person name="Kianian S.F."/>
            <person name="Figueroa M."/>
        </authorList>
    </citation>
    <scope>NUCLEOTIDE SEQUENCE [LARGE SCALE GENOMIC DNA]</scope>
    <source>
        <strain evidence="3">12NC29</strain>
    </source>
</reference>
<comment type="caution">
    <text evidence="3">The sequence shown here is derived from an EMBL/GenBank/DDBJ whole genome shotgun (WGS) entry which is preliminary data.</text>
</comment>
<feature type="compositionally biased region" description="Basic and acidic residues" evidence="1">
    <location>
        <begin position="680"/>
        <end position="690"/>
    </location>
</feature>
<feature type="chain" id="PRO_5014704562" evidence="2">
    <location>
        <begin position="28"/>
        <end position="807"/>
    </location>
</feature>
<evidence type="ECO:0000256" key="1">
    <source>
        <dbReference type="SAM" id="MobiDB-lite"/>
    </source>
</evidence>
<sequence length="807" mass="89842">MPYWDHGKTEQLLALLAVFYFFHVTKSAPTFIDPELVTQSYTENSWGDPLTSNSHGFTDLVTYEPGYFMTPDSEAASAQENVQAVRMGTHRVPFVFHPNSNGGEWQFSFFRNTMIREKYLLNDSLAPNEFRNPHRAPNFHPQLPNKAAKSGLRAEAKPFEPKQYRDKLNMMPKLSEQMNEAVEKISASHNNYNEPTGEKAPSSMNNEKQLPHYTPPDGVFNAISPPQCASPASSSASSPSSAHHKDWNKNQDRHQEVHNGKLLENVRPIGSEKETGHGHGQIQSENKMRPPSDSLEETGSSKRRESSTGTSNQDPTDNPNAVLTTCQMKSIDVDPTDIHPGSSRLSTRENPDSIQVDSNRKERILASELQSGDVELFSGPRKNIPGIDHTDGSEDSKGKESAEISQSSPQEVAAASKGIKKIQKSTDCLHPDQKVMIRLLESKDKLRQDNLPHQLGNSIPALLDQPLVDHKKYTPEAPKGSLPIHTCSSGSSELNQTTAQVKKLSISNISHMKPHNAVSVSKKRNKKGSTLRISYEKGNKEQKMFEGTSSPKNGQLNDSDLISITNTKIGNPSIDSTQKSNSLATKKPQDLPLQQPGSPQAIQLPTNQQLATGNKIDREQIQTIELDQKVEKAGLEDGKHWGMMGTTPEGSILEIDETNKKNWEKQRLKNSHFGKSKNTKPVEPESKKEGFMLINSQGKTEEIASSNAKEGLGTNFASLEDVKWKTEIPEAEKDLFQEKLHVKRRQKGEGNPPKSSGSNKKTDLNPPRKKLGPKAYQITLEEYFEEVQCREQKGMRKEEDIDYGQAD</sequence>
<feature type="signal peptide" evidence="2">
    <location>
        <begin position="1"/>
        <end position="27"/>
    </location>
</feature>
<feature type="compositionally biased region" description="Polar residues" evidence="1">
    <location>
        <begin position="307"/>
        <end position="328"/>
    </location>
</feature>
<organism evidence="3 4">
    <name type="scientific">Puccinia coronata f. sp. avenae</name>
    <dbReference type="NCBI Taxonomy" id="200324"/>
    <lineage>
        <taxon>Eukaryota</taxon>
        <taxon>Fungi</taxon>
        <taxon>Dikarya</taxon>
        <taxon>Basidiomycota</taxon>
        <taxon>Pucciniomycotina</taxon>
        <taxon>Pucciniomycetes</taxon>
        <taxon>Pucciniales</taxon>
        <taxon>Pucciniaceae</taxon>
        <taxon>Puccinia</taxon>
    </lineage>
</organism>
<accession>A0A2N5W4G9</accession>
<protein>
    <submittedName>
        <fullName evidence="3">Uncharacterized protein</fullName>
    </submittedName>
</protein>